<feature type="domain" description="BHLH" evidence="7">
    <location>
        <begin position="380"/>
        <end position="431"/>
    </location>
</feature>
<dbReference type="PANTHER" id="PTHR15741:SF27">
    <property type="entry name" value="TRANSCRIPTION FACTOR AP-4"/>
    <property type="match status" value="1"/>
</dbReference>
<dbReference type="OrthoDB" id="5778525at2759"/>
<dbReference type="PROSITE" id="PS50888">
    <property type="entry name" value="BHLH"/>
    <property type="match status" value="1"/>
</dbReference>
<dbReference type="InterPro" id="IPR036638">
    <property type="entry name" value="HLH_DNA-bd_sf"/>
</dbReference>
<evidence type="ECO:0000256" key="3">
    <source>
        <dbReference type="ARBA" id="ARBA00023125"/>
    </source>
</evidence>
<evidence type="ECO:0000256" key="2">
    <source>
        <dbReference type="ARBA" id="ARBA00023015"/>
    </source>
</evidence>
<comment type="subcellular location">
    <subcellularLocation>
        <location evidence="1">Nucleus</location>
    </subcellularLocation>
</comment>
<dbReference type="GO" id="GO:0000978">
    <property type="term" value="F:RNA polymerase II cis-regulatory region sequence-specific DNA binding"/>
    <property type="evidence" value="ECO:0007669"/>
    <property type="project" value="TreeGrafter"/>
</dbReference>
<dbReference type="InterPro" id="IPR011598">
    <property type="entry name" value="bHLH_dom"/>
</dbReference>
<dbReference type="AlphaFoldDB" id="A0A2J6QBZ5"/>
<reference evidence="8 9" key="1">
    <citation type="submission" date="2016-05" db="EMBL/GenBank/DDBJ databases">
        <title>A degradative enzymes factory behind the ericoid mycorrhizal symbiosis.</title>
        <authorList>
            <consortium name="DOE Joint Genome Institute"/>
            <person name="Martino E."/>
            <person name="Morin E."/>
            <person name="Grelet G."/>
            <person name="Kuo A."/>
            <person name="Kohler A."/>
            <person name="Daghino S."/>
            <person name="Barry K."/>
            <person name="Choi C."/>
            <person name="Cichocki N."/>
            <person name="Clum A."/>
            <person name="Copeland A."/>
            <person name="Hainaut M."/>
            <person name="Haridas S."/>
            <person name="Labutti K."/>
            <person name="Lindquist E."/>
            <person name="Lipzen A."/>
            <person name="Khouja H.-R."/>
            <person name="Murat C."/>
            <person name="Ohm R."/>
            <person name="Olson A."/>
            <person name="Spatafora J."/>
            <person name="Veneault-Fourrey C."/>
            <person name="Henrissat B."/>
            <person name="Grigoriev I."/>
            <person name="Martin F."/>
            <person name="Perotto S."/>
        </authorList>
    </citation>
    <scope>NUCLEOTIDE SEQUENCE [LARGE SCALE GENOMIC DNA]</scope>
    <source>
        <strain evidence="8 9">UAMH 7357</strain>
    </source>
</reference>
<dbReference type="PANTHER" id="PTHR15741">
    <property type="entry name" value="BASIC HELIX-LOOP-HELIX ZIP TRANSCRIPTION FACTOR"/>
    <property type="match status" value="1"/>
</dbReference>
<dbReference type="Pfam" id="PF00010">
    <property type="entry name" value="HLH"/>
    <property type="match status" value="1"/>
</dbReference>
<evidence type="ECO:0000256" key="5">
    <source>
        <dbReference type="ARBA" id="ARBA00023242"/>
    </source>
</evidence>
<dbReference type="Gene3D" id="4.10.280.10">
    <property type="entry name" value="Helix-loop-helix DNA-binding domain"/>
    <property type="match status" value="1"/>
</dbReference>
<dbReference type="GO" id="GO:0005634">
    <property type="term" value="C:nucleus"/>
    <property type="evidence" value="ECO:0007669"/>
    <property type="project" value="UniProtKB-SubCell"/>
</dbReference>
<proteinExistence type="predicted"/>
<evidence type="ECO:0000313" key="9">
    <source>
        <dbReference type="Proteomes" id="UP000235672"/>
    </source>
</evidence>
<organism evidence="8 9">
    <name type="scientific">Hyaloscypha hepaticicola</name>
    <dbReference type="NCBI Taxonomy" id="2082293"/>
    <lineage>
        <taxon>Eukaryota</taxon>
        <taxon>Fungi</taxon>
        <taxon>Dikarya</taxon>
        <taxon>Ascomycota</taxon>
        <taxon>Pezizomycotina</taxon>
        <taxon>Leotiomycetes</taxon>
        <taxon>Helotiales</taxon>
        <taxon>Hyaloscyphaceae</taxon>
        <taxon>Hyaloscypha</taxon>
    </lineage>
</organism>
<sequence length="448" mass="49389">MLAVQRPSMGSSKPPNPEMPFGYSFDTSNSNFPFPSPTAPAPGPSILDDNDSKFLESFFDGVGSDQFNYDFFNNPPDASELGLGWEELPPTFMGTTSSFGQQPQPGNHGFADMNFGDLNSQMHTAPSIPPSTSADILAAATVLQNGPHGRSMSLQDGMFREDIPRPTNGQVRHQSTAQPAPRSQVEFQPRPTTDDFMRDTFYTEMMFGSQVNPSIRQRPVNPKVDIRWGSDAGFANAQGFVPPDNQENVAATERSHIKAVEQAFSIKVSNEPSSAETSQPSSPIGGPLSHQRTRSIGLKLEQEDMDSRPRKRRKSKYQEEADEDDDSPLSPTLKTSIKKRKSKKGSEESPAPESEQARKKRKSAAAAAAKAVRENLTEEQKRENHIKSEQKRRTLIREGFDDLGELVPGLKGGGFSKSAVLIMAADWLEELIQGNELLQHRLDQLEGR</sequence>
<dbReference type="SMART" id="SM00353">
    <property type="entry name" value="HLH"/>
    <property type="match status" value="1"/>
</dbReference>
<keyword evidence="2" id="KW-0805">Transcription regulation</keyword>
<evidence type="ECO:0000313" key="8">
    <source>
        <dbReference type="EMBL" id="PMD23776.1"/>
    </source>
</evidence>
<gene>
    <name evidence="8" type="ORF">NA56DRAFT_49283</name>
</gene>
<feature type="region of interest" description="Disordered" evidence="6">
    <location>
        <begin position="1"/>
        <end position="27"/>
    </location>
</feature>
<feature type="compositionally biased region" description="Basic and acidic residues" evidence="6">
    <location>
        <begin position="371"/>
        <end position="390"/>
    </location>
</feature>
<dbReference type="InterPro" id="IPR052207">
    <property type="entry name" value="Max-like/E-box_TFs"/>
</dbReference>
<dbReference type="Proteomes" id="UP000235672">
    <property type="component" value="Unassembled WGS sequence"/>
</dbReference>
<dbReference type="GO" id="GO:0046983">
    <property type="term" value="F:protein dimerization activity"/>
    <property type="evidence" value="ECO:0007669"/>
    <property type="project" value="InterPro"/>
</dbReference>
<dbReference type="EMBL" id="KZ613474">
    <property type="protein sequence ID" value="PMD23776.1"/>
    <property type="molecule type" value="Genomic_DNA"/>
</dbReference>
<evidence type="ECO:0000256" key="6">
    <source>
        <dbReference type="SAM" id="MobiDB-lite"/>
    </source>
</evidence>
<keyword evidence="3" id="KW-0238">DNA-binding</keyword>
<keyword evidence="5" id="KW-0539">Nucleus</keyword>
<name>A0A2J6QBZ5_9HELO</name>
<accession>A0A2J6QBZ5</accession>
<evidence type="ECO:0000256" key="4">
    <source>
        <dbReference type="ARBA" id="ARBA00023163"/>
    </source>
</evidence>
<dbReference type="CDD" id="cd11404">
    <property type="entry name" value="bHLHzip_Mlx_like"/>
    <property type="match status" value="1"/>
</dbReference>
<dbReference type="GO" id="GO:0000981">
    <property type="term" value="F:DNA-binding transcription factor activity, RNA polymerase II-specific"/>
    <property type="evidence" value="ECO:0007669"/>
    <property type="project" value="TreeGrafter"/>
</dbReference>
<feature type="region of interest" description="Disordered" evidence="6">
    <location>
        <begin position="161"/>
        <end position="194"/>
    </location>
</feature>
<dbReference type="SUPFAM" id="SSF47459">
    <property type="entry name" value="HLH, helix-loop-helix DNA-binding domain"/>
    <property type="match status" value="1"/>
</dbReference>
<feature type="compositionally biased region" description="Polar residues" evidence="6">
    <location>
        <begin position="167"/>
        <end position="178"/>
    </location>
</feature>
<protein>
    <recommendedName>
        <fullName evidence="7">BHLH domain-containing protein</fullName>
    </recommendedName>
</protein>
<feature type="region of interest" description="Disordered" evidence="6">
    <location>
        <begin position="235"/>
        <end position="390"/>
    </location>
</feature>
<evidence type="ECO:0000259" key="7">
    <source>
        <dbReference type="PROSITE" id="PS50888"/>
    </source>
</evidence>
<keyword evidence="4" id="KW-0804">Transcription</keyword>
<evidence type="ECO:0000256" key="1">
    <source>
        <dbReference type="ARBA" id="ARBA00004123"/>
    </source>
</evidence>
<feature type="compositionally biased region" description="Polar residues" evidence="6">
    <location>
        <begin position="267"/>
        <end position="282"/>
    </location>
</feature>
<dbReference type="STRING" id="1745343.A0A2J6QBZ5"/>
<keyword evidence="9" id="KW-1185">Reference proteome</keyword>